<evidence type="ECO:0000313" key="1">
    <source>
        <dbReference type="EMBL" id="KAF7783460.1"/>
    </source>
</evidence>
<dbReference type="EMBL" id="AHCD03000043">
    <property type="protein sequence ID" value="KAF7783460.1"/>
    <property type="molecule type" value="Genomic_DNA"/>
</dbReference>
<proteinExistence type="predicted"/>
<accession>A0A8T0C361</accession>
<reference evidence="1 2" key="1">
    <citation type="journal article" date="2012" name="J. Bacteriol.">
        <title>Genome sequence of the cycloprodigiosin-producing bacterial strain Pseudoalteromonas rubra ATCC 29570(T).</title>
        <authorList>
            <person name="Xie B.B."/>
            <person name="Shu Y.L."/>
            <person name="Qin Q.L."/>
            <person name="Rong J.C."/>
            <person name="Zhang X.Y."/>
            <person name="Chen X.L."/>
            <person name="Zhou B.C."/>
            <person name="Zhang Y.Z."/>
        </authorList>
    </citation>
    <scope>NUCLEOTIDE SEQUENCE [LARGE SCALE GENOMIC DNA]</scope>
    <source>
        <strain evidence="1 2">DSM 6842</strain>
    </source>
</reference>
<dbReference type="AlphaFoldDB" id="A0A8T0C361"/>
<dbReference type="Proteomes" id="UP000016480">
    <property type="component" value="Unassembled WGS sequence"/>
</dbReference>
<comment type="caution">
    <text evidence="1">The sequence shown here is derived from an EMBL/GenBank/DDBJ whole genome shotgun (WGS) entry which is preliminary data.</text>
</comment>
<name>A0A8T0C361_9GAMM</name>
<sequence length="34" mass="4027">MLSGYYVKVRKSLIARPEIGLVRKVIFVHFKLHK</sequence>
<gene>
    <name evidence="1" type="ORF">PRUB_a6014</name>
</gene>
<organism evidence="1 2">
    <name type="scientific">Pseudoalteromonas rubra</name>
    <dbReference type="NCBI Taxonomy" id="43658"/>
    <lineage>
        <taxon>Bacteria</taxon>
        <taxon>Pseudomonadati</taxon>
        <taxon>Pseudomonadota</taxon>
        <taxon>Gammaproteobacteria</taxon>
        <taxon>Alteromonadales</taxon>
        <taxon>Pseudoalteromonadaceae</taxon>
        <taxon>Pseudoalteromonas</taxon>
    </lineage>
</organism>
<evidence type="ECO:0000313" key="2">
    <source>
        <dbReference type="Proteomes" id="UP000016480"/>
    </source>
</evidence>
<protein>
    <submittedName>
        <fullName evidence="1">Uncharacterized protein</fullName>
    </submittedName>
</protein>